<proteinExistence type="predicted"/>
<evidence type="ECO:0000313" key="2">
    <source>
        <dbReference type="Proteomes" id="UP001590951"/>
    </source>
</evidence>
<comment type="caution">
    <text evidence="1">The sequence shown here is derived from an EMBL/GenBank/DDBJ whole genome shotgun (WGS) entry which is preliminary data.</text>
</comment>
<accession>A0ABR4BHC5</accession>
<keyword evidence="2" id="KW-1185">Reference proteome</keyword>
<gene>
    <name evidence="1" type="ORF">ABVK25_002869</name>
</gene>
<dbReference type="Proteomes" id="UP001590951">
    <property type="component" value="Unassembled WGS sequence"/>
</dbReference>
<reference evidence="1 2" key="1">
    <citation type="submission" date="2024-09" db="EMBL/GenBank/DDBJ databases">
        <title>Rethinking Asexuality: The Enigmatic Case of Functional Sexual Genes in Lepraria (Stereocaulaceae).</title>
        <authorList>
            <person name="Doellman M."/>
            <person name="Sun Y."/>
            <person name="Barcenas-Pena A."/>
            <person name="Lumbsch H.T."/>
            <person name="Grewe F."/>
        </authorList>
    </citation>
    <scope>NUCLEOTIDE SEQUENCE [LARGE SCALE GENOMIC DNA]</scope>
    <source>
        <strain evidence="1 2">Grewe 0041</strain>
    </source>
</reference>
<dbReference type="EMBL" id="JBHFEH010000006">
    <property type="protein sequence ID" value="KAL2057130.1"/>
    <property type="molecule type" value="Genomic_DNA"/>
</dbReference>
<sequence length="127" mass="13891">MFQNVGMSSCCLSGKVHQGKQAGREDEIGGLSAHVSGPSNGSKEKTIVFICDSMSQSRPVCNPLSCCFPSLRLQFPPIRLLADEYAKAGFYCYVTDFPQGDSLDISFLQNLAPRAQPKDARIPRFGR</sequence>
<protein>
    <recommendedName>
        <fullName evidence="3">Protein-tyrosine-phosphatase</fullName>
    </recommendedName>
</protein>
<evidence type="ECO:0008006" key="3">
    <source>
        <dbReference type="Google" id="ProtNLM"/>
    </source>
</evidence>
<name>A0ABR4BHC5_9LECA</name>
<evidence type="ECO:0000313" key="1">
    <source>
        <dbReference type="EMBL" id="KAL2057130.1"/>
    </source>
</evidence>
<organism evidence="1 2">
    <name type="scientific">Lepraria finkii</name>
    <dbReference type="NCBI Taxonomy" id="1340010"/>
    <lineage>
        <taxon>Eukaryota</taxon>
        <taxon>Fungi</taxon>
        <taxon>Dikarya</taxon>
        <taxon>Ascomycota</taxon>
        <taxon>Pezizomycotina</taxon>
        <taxon>Lecanoromycetes</taxon>
        <taxon>OSLEUM clade</taxon>
        <taxon>Lecanoromycetidae</taxon>
        <taxon>Lecanorales</taxon>
        <taxon>Lecanorineae</taxon>
        <taxon>Stereocaulaceae</taxon>
        <taxon>Lepraria</taxon>
    </lineage>
</organism>